<dbReference type="Proteomes" id="UP000007148">
    <property type="component" value="Unassembled WGS sequence"/>
</dbReference>
<sequence>MYTLQLCRRSEPVHTCTRPIRAVAMGGGAQYPYPKEVWSPAGGWWARPKNWKTNTVVVMGGVVALSYLVFRGTAHKEVRSTQPARWIPSMMYQQQFKDSK</sequence>
<evidence type="ECO:0000313" key="2">
    <source>
        <dbReference type="Proteomes" id="UP000007148"/>
    </source>
</evidence>
<dbReference type="HOGENOM" id="CLU_148782_2_0_1"/>
<dbReference type="AlphaFoldDB" id="G4TF40"/>
<protein>
    <submittedName>
        <fullName evidence="1">Uncharacterized protein</fullName>
    </submittedName>
</protein>
<keyword evidence="2" id="KW-1185">Reference proteome</keyword>
<dbReference type="OrthoDB" id="2100988at2759"/>
<organism evidence="1 2">
    <name type="scientific">Serendipita indica (strain DSM 11827)</name>
    <name type="common">Root endophyte fungus</name>
    <name type="synonym">Piriformospora indica</name>
    <dbReference type="NCBI Taxonomy" id="1109443"/>
    <lineage>
        <taxon>Eukaryota</taxon>
        <taxon>Fungi</taxon>
        <taxon>Dikarya</taxon>
        <taxon>Basidiomycota</taxon>
        <taxon>Agaricomycotina</taxon>
        <taxon>Agaricomycetes</taxon>
        <taxon>Sebacinales</taxon>
        <taxon>Serendipitaceae</taxon>
        <taxon>Serendipita</taxon>
    </lineage>
</organism>
<dbReference type="PANTHER" id="PTHR34286:SF1">
    <property type="entry name" value="TRANSMEMBRANE PROTEIN"/>
    <property type="match status" value="1"/>
</dbReference>
<dbReference type="EMBL" id="CAFZ01000067">
    <property type="protein sequence ID" value="CCA69939.1"/>
    <property type="molecule type" value="Genomic_DNA"/>
</dbReference>
<reference evidence="1 2" key="1">
    <citation type="journal article" date="2011" name="PLoS Pathog.">
        <title>Endophytic Life Strategies Decoded by Genome and Transcriptome Analyses of the Mutualistic Root Symbiont Piriformospora indica.</title>
        <authorList>
            <person name="Zuccaro A."/>
            <person name="Lahrmann U."/>
            <person name="Guldener U."/>
            <person name="Langen G."/>
            <person name="Pfiffi S."/>
            <person name="Biedenkopf D."/>
            <person name="Wong P."/>
            <person name="Samans B."/>
            <person name="Grimm C."/>
            <person name="Basiewicz M."/>
            <person name="Murat C."/>
            <person name="Martin F."/>
            <person name="Kogel K.H."/>
        </authorList>
    </citation>
    <scope>NUCLEOTIDE SEQUENCE [LARGE SCALE GENOMIC DNA]</scope>
    <source>
        <strain evidence="1 2">DSM 11827</strain>
    </source>
</reference>
<accession>G4TF40</accession>
<dbReference type="STRING" id="1109443.G4TF40"/>
<evidence type="ECO:0000313" key="1">
    <source>
        <dbReference type="EMBL" id="CCA69939.1"/>
    </source>
</evidence>
<proteinExistence type="predicted"/>
<comment type="caution">
    <text evidence="1">The sequence shown here is derived from an EMBL/GenBank/DDBJ whole genome shotgun (WGS) entry which is preliminary data.</text>
</comment>
<dbReference type="InParanoid" id="G4TF40"/>
<dbReference type="OMA" id="HSERWAY"/>
<name>G4TF40_SERID</name>
<gene>
    <name evidence="1" type="ORF">PIIN_03879</name>
</gene>
<dbReference type="eggNOG" id="ENOG502S6YK">
    <property type="taxonomic scope" value="Eukaryota"/>
</dbReference>
<dbReference type="PANTHER" id="PTHR34286">
    <property type="entry name" value="TRANSMEMBRANE PROTEIN"/>
    <property type="match status" value="1"/>
</dbReference>